<sequence length="96" mass="11286">MTNESQVTKWLKDNTDLSWARTDGDSPAVKLDRLYINRGEAYEIRDFILKYYDECNLEHKSDNYKISLEKILAYKKGEKVKTEDLLAHLKSKLKNS</sequence>
<organism evidence="1 2">
    <name type="scientific">Cellvibrio mixtus</name>
    <dbReference type="NCBI Taxonomy" id="39650"/>
    <lineage>
        <taxon>Bacteria</taxon>
        <taxon>Pseudomonadati</taxon>
        <taxon>Pseudomonadota</taxon>
        <taxon>Gammaproteobacteria</taxon>
        <taxon>Cellvibrionales</taxon>
        <taxon>Cellvibrionaceae</taxon>
        <taxon>Cellvibrio</taxon>
    </lineage>
</organism>
<proteinExistence type="predicted"/>
<reference evidence="2" key="1">
    <citation type="submission" date="2017-05" db="EMBL/GenBank/DDBJ databases">
        <authorList>
            <person name="Barney B.M."/>
        </authorList>
    </citation>
    <scope>NUCLEOTIDE SEQUENCE [LARGE SCALE GENOMIC DNA]</scope>
    <source>
        <strain evidence="2">PSBB022</strain>
    </source>
</reference>
<evidence type="ECO:0000313" key="1">
    <source>
        <dbReference type="EMBL" id="OZY83951.1"/>
    </source>
</evidence>
<keyword evidence="2" id="KW-1185">Reference proteome</keyword>
<comment type="caution">
    <text evidence="1">The sequence shown here is derived from an EMBL/GenBank/DDBJ whole genome shotgun (WGS) entry which is preliminary data.</text>
</comment>
<protein>
    <submittedName>
        <fullName evidence="1">Uncharacterized protein</fullName>
    </submittedName>
</protein>
<dbReference type="RefSeq" id="WP_094986208.1">
    <property type="nucleotide sequence ID" value="NZ_NHNI01000003.1"/>
</dbReference>
<dbReference type="Proteomes" id="UP000216101">
    <property type="component" value="Unassembled WGS sequence"/>
</dbReference>
<evidence type="ECO:0000313" key="2">
    <source>
        <dbReference type="Proteomes" id="UP000216101"/>
    </source>
</evidence>
<name>A0A266Q3K1_9GAMM</name>
<dbReference type="EMBL" id="NHNI01000003">
    <property type="protein sequence ID" value="OZY83951.1"/>
    <property type="molecule type" value="Genomic_DNA"/>
</dbReference>
<gene>
    <name evidence="1" type="ORF">CBP51_19350</name>
</gene>
<dbReference type="AlphaFoldDB" id="A0A266Q3K1"/>
<accession>A0A266Q3K1</accession>